<dbReference type="PANTHER" id="PTHR47017:SF1">
    <property type="entry name" value="ACYL-COA"/>
    <property type="match status" value="1"/>
</dbReference>
<keyword evidence="2" id="KW-1185">Reference proteome</keyword>
<dbReference type="InterPro" id="IPR007434">
    <property type="entry name" value="FemAB-like"/>
</dbReference>
<gene>
    <name evidence="1" type="ORF">ES754_08640</name>
</gene>
<sequence length="464" mass="52606">MSLQYALVGDISWQQQTQWQTPDTPFMSFAFWQALIDTGAIGEQAGWLPIFILVHRVNEDITNYPNTSGESSELENPLLKSSALENAQPVAVLPVFVKGHHRGEYVFDHAWAEAYARYGIDYYPRLVTSVPYTPITGERLWVAQGETLNTDIINTVMAGVDNLAQQVGASSWHGLFVTPEMTSLAASSDNEISEAIQDESLLSSGQNASLTDEDLPFPILERQGCQFLWFNKNLLNNDQPFANFDEFLMTLTAKKRKNIRAERRKVATQGIECVRKCGDDISAEDWKTFYHCYVMTYAVRGQQPYLTYEFFISLSKSMPEHLMLAQAYDSAGEIIASSLFLYDVLGAVNSESQSSTSTLYGRYWGALGEYDSLHFELCYYQGIEFAIEQGLSHFDPGTQGEHKLIRGFMPTTTHSLHRIYDPRFIPAISDFCAQDRAHMAQYRQQAHEALPFNQDNMPEFDKQR</sequence>
<dbReference type="GO" id="GO:0016740">
    <property type="term" value="F:transferase activity"/>
    <property type="evidence" value="ECO:0007669"/>
    <property type="project" value="UniProtKB-KW"/>
</dbReference>
<dbReference type="OrthoDB" id="9776898at2"/>
<evidence type="ECO:0000313" key="2">
    <source>
        <dbReference type="Proteomes" id="UP000321903"/>
    </source>
</evidence>
<dbReference type="Proteomes" id="UP000321903">
    <property type="component" value="Unassembled WGS sequence"/>
</dbReference>
<organism evidence="1 2">
    <name type="scientific">Psychrobacter frigidicola</name>
    <dbReference type="NCBI Taxonomy" id="45611"/>
    <lineage>
        <taxon>Bacteria</taxon>
        <taxon>Pseudomonadati</taxon>
        <taxon>Pseudomonadota</taxon>
        <taxon>Gammaproteobacteria</taxon>
        <taxon>Moraxellales</taxon>
        <taxon>Moraxellaceae</taxon>
        <taxon>Psychrobacter</taxon>
    </lineage>
</organism>
<proteinExistence type="predicted"/>
<reference evidence="1 2" key="1">
    <citation type="submission" date="2019-08" db="EMBL/GenBank/DDBJ databases">
        <title>Genome sequence of Psychrobacter frigidicola ACAM304 (type strain).</title>
        <authorList>
            <person name="Bowman J.P."/>
        </authorList>
    </citation>
    <scope>NUCLEOTIDE SEQUENCE [LARGE SCALE GENOMIC DNA]</scope>
    <source>
        <strain evidence="1 2">ACAM 304</strain>
    </source>
</reference>
<dbReference type="RefSeq" id="WP_147223772.1">
    <property type="nucleotide sequence ID" value="NZ_CAJGYY010000001.1"/>
</dbReference>
<dbReference type="Pfam" id="PF04339">
    <property type="entry name" value="FemAB_like"/>
    <property type="match status" value="1"/>
</dbReference>
<evidence type="ECO:0000313" key="1">
    <source>
        <dbReference type="EMBL" id="TXD97067.1"/>
    </source>
</evidence>
<dbReference type="Gene3D" id="3.40.630.30">
    <property type="match status" value="1"/>
</dbReference>
<dbReference type="AlphaFoldDB" id="A0A5C7A3F7"/>
<protein>
    <submittedName>
        <fullName evidence="1">GNAT family N-acetyltransferase</fullName>
    </submittedName>
</protein>
<name>A0A5C7A3F7_9GAMM</name>
<dbReference type="SUPFAM" id="SSF55729">
    <property type="entry name" value="Acyl-CoA N-acyltransferases (Nat)"/>
    <property type="match status" value="1"/>
</dbReference>
<keyword evidence="1" id="KW-0808">Transferase</keyword>
<dbReference type="PANTHER" id="PTHR47017">
    <property type="entry name" value="ACYL-COA"/>
    <property type="match status" value="1"/>
</dbReference>
<dbReference type="EMBL" id="VORZ01000002">
    <property type="protein sequence ID" value="TXD97067.1"/>
    <property type="molecule type" value="Genomic_DNA"/>
</dbReference>
<accession>A0A5C7A3F7</accession>
<comment type="caution">
    <text evidence="1">The sequence shown here is derived from an EMBL/GenBank/DDBJ whole genome shotgun (WGS) entry which is preliminary data.</text>
</comment>
<dbReference type="InterPro" id="IPR016181">
    <property type="entry name" value="Acyl_CoA_acyltransferase"/>
</dbReference>